<name>A0A9P5TQU9_GYMJU</name>
<dbReference type="InterPro" id="IPR021867">
    <property type="entry name" value="Bmt2/SAMTOR"/>
</dbReference>
<evidence type="ECO:0000256" key="4">
    <source>
        <dbReference type="HAMAP-Rule" id="MF_03044"/>
    </source>
</evidence>
<feature type="binding site" evidence="4">
    <location>
        <position position="137"/>
    </location>
    <ligand>
        <name>S-adenosyl-L-methionine</name>
        <dbReference type="ChEBI" id="CHEBI:59789"/>
    </ligand>
</feature>
<evidence type="ECO:0000256" key="5">
    <source>
        <dbReference type="SAM" id="MobiDB-lite"/>
    </source>
</evidence>
<evidence type="ECO:0000256" key="2">
    <source>
        <dbReference type="ARBA" id="ARBA00022679"/>
    </source>
</evidence>
<gene>
    <name evidence="6" type="ORF">CPB84DRAFT_1770813</name>
</gene>
<dbReference type="AlphaFoldDB" id="A0A9P5TQU9"/>
<dbReference type="Proteomes" id="UP000724874">
    <property type="component" value="Unassembled WGS sequence"/>
</dbReference>
<feature type="region of interest" description="Disordered" evidence="5">
    <location>
        <begin position="1"/>
        <end position="22"/>
    </location>
</feature>
<evidence type="ECO:0000313" key="6">
    <source>
        <dbReference type="EMBL" id="KAF8906008.1"/>
    </source>
</evidence>
<proteinExistence type="inferred from homology"/>
<keyword evidence="2 4" id="KW-0808">Transferase</keyword>
<dbReference type="PROSITE" id="PS51257">
    <property type="entry name" value="PROKAR_LIPOPROTEIN"/>
    <property type="match status" value="1"/>
</dbReference>
<dbReference type="EC" id="2.1.1.-" evidence="4"/>
<keyword evidence="3 4" id="KW-0949">S-adenosyl-L-methionine</keyword>
<dbReference type="SUPFAM" id="SSF53335">
    <property type="entry name" value="S-adenosyl-L-methionine-dependent methyltransferases"/>
    <property type="match status" value="1"/>
</dbReference>
<keyword evidence="7" id="KW-1185">Reference proteome</keyword>
<comment type="function">
    <text evidence="4">S-adenosyl-L-methionine-dependent methyltransferase that specifically methylates the N(1) position of an adenine present in helix 65 in 25S rRNA.</text>
</comment>
<reference evidence="6" key="1">
    <citation type="submission" date="2020-11" db="EMBL/GenBank/DDBJ databases">
        <authorList>
            <consortium name="DOE Joint Genome Institute"/>
            <person name="Ahrendt S."/>
            <person name="Riley R."/>
            <person name="Andreopoulos W."/>
            <person name="LaButti K."/>
            <person name="Pangilinan J."/>
            <person name="Ruiz-duenas F.J."/>
            <person name="Barrasa J.M."/>
            <person name="Sanchez-Garcia M."/>
            <person name="Camarero S."/>
            <person name="Miyauchi S."/>
            <person name="Serrano A."/>
            <person name="Linde D."/>
            <person name="Babiker R."/>
            <person name="Drula E."/>
            <person name="Ayuso-Fernandez I."/>
            <person name="Pacheco R."/>
            <person name="Padilla G."/>
            <person name="Ferreira P."/>
            <person name="Barriuso J."/>
            <person name="Kellner H."/>
            <person name="Castanera R."/>
            <person name="Alfaro M."/>
            <person name="Ramirez L."/>
            <person name="Pisabarro A.G."/>
            <person name="Kuo A."/>
            <person name="Tritt A."/>
            <person name="Lipzen A."/>
            <person name="He G."/>
            <person name="Yan M."/>
            <person name="Ng V."/>
            <person name="Cullen D."/>
            <person name="Martin F."/>
            <person name="Rosso M.-N."/>
            <person name="Henrissat B."/>
            <person name="Hibbett D."/>
            <person name="Martinez A.T."/>
            <person name="Grigoriev I.V."/>
        </authorList>
    </citation>
    <scope>NUCLEOTIDE SEQUENCE</scope>
    <source>
        <strain evidence="6">AH 44721</strain>
    </source>
</reference>
<dbReference type="HAMAP" id="MF_03044">
    <property type="entry name" value="BMT2"/>
    <property type="match status" value="1"/>
</dbReference>
<evidence type="ECO:0000256" key="1">
    <source>
        <dbReference type="ARBA" id="ARBA00022603"/>
    </source>
</evidence>
<protein>
    <recommendedName>
        <fullName evidence="4">25S rRNA adenine-N(1) methyltransferase</fullName>
        <ecNumber evidence="4">2.1.1.-</ecNumber>
    </recommendedName>
</protein>
<evidence type="ECO:0000313" key="7">
    <source>
        <dbReference type="Proteomes" id="UP000724874"/>
    </source>
</evidence>
<dbReference type="InterPro" id="IPR029063">
    <property type="entry name" value="SAM-dependent_MTases_sf"/>
</dbReference>
<dbReference type="Pfam" id="PF11968">
    <property type="entry name" value="Bmt2"/>
    <property type="match status" value="1"/>
</dbReference>
<dbReference type="GO" id="GO:0016433">
    <property type="term" value="F:rRNA (adenine) methyltransferase activity"/>
    <property type="evidence" value="ECO:0007669"/>
    <property type="project" value="UniProtKB-UniRule"/>
</dbReference>
<feature type="binding site" evidence="4">
    <location>
        <position position="117"/>
    </location>
    <ligand>
        <name>S-adenosyl-L-methionine</name>
        <dbReference type="ChEBI" id="CHEBI:59789"/>
    </ligand>
</feature>
<organism evidence="6 7">
    <name type="scientific">Gymnopilus junonius</name>
    <name type="common">Spectacular rustgill mushroom</name>
    <name type="synonym">Gymnopilus spectabilis subsp. junonius</name>
    <dbReference type="NCBI Taxonomy" id="109634"/>
    <lineage>
        <taxon>Eukaryota</taxon>
        <taxon>Fungi</taxon>
        <taxon>Dikarya</taxon>
        <taxon>Basidiomycota</taxon>
        <taxon>Agaricomycotina</taxon>
        <taxon>Agaricomycetes</taxon>
        <taxon>Agaricomycetidae</taxon>
        <taxon>Agaricales</taxon>
        <taxon>Agaricineae</taxon>
        <taxon>Hymenogastraceae</taxon>
        <taxon>Gymnopilus</taxon>
    </lineage>
</organism>
<keyword evidence="1 4" id="KW-0489">Methyltransferase</keyword>
<comment type="caution">
    <text evidence="6">The sequence shown here is derived from an EMBL/GenBank/DDBJ whole genome shotgun (WGS) entry which is preliminary data.</text>
</comment>
<sequence>MPKAKKRKQPIVSDPNSNLNSSTAAQACRNVIRQYHVLLKRRKQLENDSQLHQQSLAHIDDQIKALGGLERYQQLSVLGQREERGGGSEKILINWMEELNLHHVYGAEHRLRLLEVGALKPDNFQSSSLWIDSMPIDLRSRHPNIIEQDFLLLDQKQHRHKWDAISLSLVLNFVPVPVDRGRMLQLAYRFLAPDGLLFLALPLPCVANSRYLTFDSLKRLLEAIGFMEKRARWRENGKMGYWLYQKTAVPKTLAHSFDKKVALRTGHRNNFAILLNEGARQEDHGP</sequence>
<comment type="similarity">
    <text evidence="4">Belongs to the BMT2 family.</text>
</comment>
<dbReference type="Gene3D" id="3.40.50.150">
    <property type="entry name" value="Vaccinia Virus protein VP39"/>
    <property type="match status" value="1"/>
</dbReference>
<evidence type="ECO:0000256" key="3">
    <source>
        <dbReference type="ARBA" id="ARBA00022691"/>
    </source>
</evidence>
<dbReference type="PANTHER" id="PTHR21008:SF1">
    <property type="entry name" value="25S RRNA (ADENINE(2142)-N(1))-METHYLTRANSFERASE"/>
    <property type="match status" value="1"/>
</dbReference>
<dbReference type="PANTHER" id="PTHR21008">
    <property type="entry name" value="S-ADENOSYLMETHIONINE SENSOR UPSTREAM OF MTORC1-RELATED"/>
    <property type="match status" value="1"/>
</dbReference>
<dbReference type="OrthoDB" id="5954793at2759"/>
<dbReference type="GO" id="GO:0005730">
    <property type="term" value="C:nucleolus"/>
    <property type="evidence" value="ECO:0007669"/>
    <property type="project" value="UniProtKB-SubCell"/>
</dbReference>
<dbReference type="EMBL" id="JADNYJ010000020">
    <property type="protein sequence ID" value="KAF8906008.1"/>
    <property type="molecule type" value="Genomic_DNA"/>
</dbReference>
<keyword evidence="4" id="KW-0539">Nucleus</keyword>
<comment type="subcellular location">
    <subcellularLocation>
        <location evidence="4">Nucleus</location>
        <location evidence="4">Nucleolus</location>
    </subcellularLocation>
</comment>
<accession>A0A9P5TQU9</accession>